<keyword evidence="3" id="KW-1185">Reference proteome</keyword>
<feature type="signal peptide" evidence="1">
    <location>
        <begin position="1"/>
        <end position="19"/>
    </location>
</feature>
<evidence type="ECO:0000256" key="1">
    <source>
        <dbReference type="SAM" id="SignalP"/>
    </source>
</evidence>
<comment type="caution">
    <text evidence="2">The sequence shown here is derived from an EMBL/GenBank/DDBJ whole genome shotgun (WGS) entry which is preliminary data.</text>
</comment>
<dbReference type="Proteomes" id="UP000240572">
    <property type="component" value="Unassembled WGS sequence"/>
</dbReference>
<dbReference type="AlphaFoldDB" id="A0A2P8D626"/>
<evidence type="ECO:0000313" key="2">
    <source>
        <dbReference type="EMBL" id="PSK92658.1"/>
    </source>
</evidence>
<feature type="chain" id="PRO_5015142249" evidence="1">
    <location>
        <begin position="20"/>
        <end position="146"/>
    </location>
</feature>
<accession>A0A2P8D626</accession>
<dbReference type="RefSeq" id="WP_106522840.1">
    <property type="nucleotide sequence ID" value="NZ_PYGD01000003.1"/>
</dbReference>
<dbReference type="OrthoDB" id="683298at2"/>
<keyword evidence="1" id="KW-0732">Signal</keyword>
<evidence type="ECO:0000313" key="3">
    <source>
        <dbReference type="Proteomes" id="UP000240572"/>
    </source>
</evidence>
<proteinExistence type="predicted"/>
<name>A0A2P8D626_9BACT</name>
<reference evidence="2 3" key="1">
    <citation type="submission" date="2018-03" db="EMBL/GenBank/DDBJ databases">
        <title>Genomic Encyclopedia of Type Strains, Phase III (KMG-III): the genomes of soil and plant-associated and newly described type strains.</title>
        <authorList>
            <person name="Whitman W."/>
        </authorList>
    </citation>
    <scope>NUCLEOTIDE SEQUENCE [LARGE SCALE GENOMIC DNA]</scope>
    <source>
        <strain evidence="2 3">CGMCC 1.12700</strain>
    </source>
</reference>
<sequence>MKKIFALLALSLVTVSARAALFINNNASYDVVVVLWAHDSNHPAPCSYYCQRFNVPSGTSMAFNNVTSGGLLWGQPWNIPATLVTSGSGFDAADIVPSTSLLPYNTIGNPGSCAATTSYSAAASGYSINASWLPLGGNNVMLDITN</sequence>
<organism evidence="2 3">
    <name type="scientific">Taibaiella chishuiensis</name>
    <dbReference type="NCBI Taxonomy" id="1434707"/>
    <lineage>
        <taxon>Bacteria</taxon>
        <taxon>Pseudomonadati</taxon>
        <taxon>Bacteroidota</taxon>
        <taxon>Chitinophagia</taxon>
        <taxon>Chitinophagales</taxon>
        <taxon>Chitinophagaceae</taxon>
        <taxon>Taibaiella</taxon>
    </lineage>
</organism>
<protein>
    <submittedName>
        <fullName evidence="2">Uncharacterized protein</fullName>
    </submittedName>
</protein>
<gene>
    <name evidence="2" type="ORF">B0I18_103235</name>
</gene>
<dbReference type="EMBL" id="PYGD01000003">
    <property type="protein sequence ID" value="PSK92658.1"/>
    <property type="molecule type" value="Genomic_DNA"/>
</dbReference>